<evidence type="ECO:0000313" key="1">
    <source>
        <dbReference type="EMBL" id="KDN54491.1"/>
    </source>
</evidence>
<dbReference type="Proteomes" id="UP000027064">
    <property type="component" value="Unassembled WGS sequence"/>
</dbReference>
<dbReference type="AlphaFoldDB" id="A0A066WKX5"/>
<accession>A0A066WKX5</accession>
<organism evidence="1 2">
    <name type="scientific">Flavobacterium seoulense</name>
    <dbReference type="NCBI Taxonomy" id="1492738"/>
    <lineage>
        <taxon>Bacteria</taxon>
        <taxon>Pseudomonadati</taxon>
        <taxon>Bacteroidota</taxon>
        <taxon>Flavobacteriia</taxon>
        <taxon>Flavobacteriales</taxon>
        <taxon>Flavobacteriaceae</taxon>
        <taxon>Flavobacterium</taxon>
    </lineage>
</organism>
<comment type="caution">
    <text evidence="1">The sequence shown here is derived from an EMBL/GenBank/DDBJ whole genome shotgun (WGS) entry which is preliminary data.</text>
</comment>
<dbReference type="STRING" id="1492738.FEM21_24530"/>
<dbReference type="Pfam" id="PF19937">
    <property type="entry name" value="GldC-like"/>
    <property type="match status" value="1"/>
</dbReference>
<proteinExistence type="predicted"/>
<reference evidence="1 2" key="1">
    <citation type="submission" date="2014-05" db="EMBL/GenBank/DDBJ databases">
        <title>Genome Sequence of Flavobacterium sp. EM1321.</title>
        <authorList>
            <person name="Shin S.-K."/>
            <person name="Yi H."/>
        </authorList>
    </citation>
    <scope>NUCLEOTIDE SEQUENCE [LARGE SCALE GENOMIC DNA]</scope>
    <source>
        <strain evidence="1 2">EM1321</strain>
    </source>
</reference>
<dbReference type="NCBIfam" id="TIGR03515">
    <property type="entry name" value="GldC"/>
    <property type="match status" value="1"/>
</dbReference>
<dbReference type="eggNOG" id="ENOG503176X">
    <property type="taxonomic scope" value="Bacteria"/>
</dbReference>
<dbReference type="InterPro" id="IPR019854">
    <property type="entry name" value="Motility-assoc_prot_GldC"/>
</dbReference>
<name>A0A066WKX5_9FLAO</name>
<keyword evidence="2" id="KW-1185">Reference proteome</keyword>
<evidence type="ECO:0000313" key="2">
    <source>
        <dbReference type="Proteomes" id="UP000027064"/>
    </source>
</evidence>
<gene>
    <name evidence="1" type="ORF">FEM21_24530</name>
</gene>
<protein>
    <submittedName>
        <fullName evidence="1">Gliding motility protein GldC</fullName>
    </submittedName>
</protein>
<dbReference type="PATRIC" id="fig|1492738.3.peg.2440"/>
<dbReference type="EMBL" id="JNCA01000022">
    <property type="protein sequence ID" value="KDN54491.1"/>
    <property type="molecule type" value="Genomic_DNA"/>
</dbReference>
<sequence length="123" mass="14536">MKNRNINPRNKVMSDKNKSEINFLVELDENRIPEKLFWTAKDGGIELEESKAIMLSIWDSKAKESMRIDLWTKDMPVDEMKIFFHQTLVAMSDTFQRATSDEKMTATMRDFCEYFAEKLELTK</sequence>